<sequence>MAIREITTEWATQNSPGGTTVMYFEEETAVGVQRAALQTFWDLISMSQPDTTTFRIATEGREIEPSTGTLSALWSDPVAMTGIGQADGEPVPNAAQILLRWTTATVVDGRVIKGRNYVPGMSNEVNYEGEVLPAFVSGLPASMGTFVVASGLVVWHRPRKATDTLPGRLGTAVSVLDGSVWSEWAVQRGRRL</sequence>
<dbReference type="AlphaFoldDB" id="A0A0H5Q675"/>
<name>A0A0H5Q675_9ZZZZ</name>
<reference evidence="1" key="1">
    <citation type="submission" date="2015-06" db="EMBL/GenBank/DDBJ databases">
        <authorList>
            <person name="Joergensen T."/>
        </authorList>
    </citation>
    <scope>NUCLEOTIDE SEQUENCE</scope>
    <source>
        <strain evidence="1">RGFK1518</strain>
    </source>
</reference>
<evidence type="ECO:0000313" key="1">
    <source>
        <dbReference type="EMBL" id="CRY97383.1"/>
    </source>
</evidence>
<organism evidence="1">
    <name type="scientific">uncultured prokaryote</name>
    <dbReference type="NCBI Taxonomy" id="198431"/>
    <lineage>
        <taxon>unclassified sequences</taxon>
        <taxon>environmental samples</taxon>
    </lineage>
</organism>
<accession>A0A0H5Q675</accession>
<protein>
    <submittedName>
        <fullName evidence="1">Uncharacterized protein</fullName>
    </submittedName>
</protein>
<reference evidence="1" key="2">
    <citation type="submission" date="2015-07" db="EMBL/GenBank/DDBJ databases">
        <title>Plasmids, circular viruses and viroids from rat gut.</title>
        <authorList>
            <person name="Jorgensen T.J."/>
            <person name="Hansen M.A."/>
            <person name="Xu Z."/>
            <person name="Tabak M.A."/>
            <person name="Sorensen S.J."/>
            <person name="Hansen L.H."/>
        </authorList>
    </citation>
    <scope>NUCLEOTIDE SEQUENCE</scope>
    <source>
        <strain evidence="1">RGFK1518</strain>
    </source>
</reference>
<dbReference type="EMBL" id="LN854054">
    <property type="protein sequence ID" value="CRY97383.1"/>
    <property type="molecule type" value="Genomic_DNA"/>
</dbReference>
<proteinExistence type="predicted"/>